<organism evidence="2 3">
    <name type="scientific">Cnephaeus nilssonii</name>
    <name type="common">Northern bat</name>
    <name type="synonym">Eptesicus nilssonii</name>
    <dbReference type="NCBI Taxonomy" id="3371016"/>
    <lineage>
        <taxon>Eukaryota</taxon>
        <taxon>Metazoa</taxon>
        <taxon>Chordata</taxon>
        <taxon>Craniata</taxon>
        <taxon>Vertebrata</taxon>
        <taxon>Euteleostomi</taxon>
        <taxon>Mammalia</taxon>
        <taxon>Eutheria</taxon>
        <taxon>Laurasiatheria</taxon>
        <taxon>Chiroptera</taxon>
        <taxon>Yangochiroptera</taxon>
        <taxon>Vespertilionidae</taxon>
        <taxon>Cnephaeus</taxon>
    </lineage>
</organism>
<sequence length="228" mass="24797">MLNHLACETLALVRLACVDITLSQVVTMASSLVVLLISRCLVSLSDTHIMATILWIHSTDGCSKASGWDLCLPPHRGLHVLQDGPGYLHTFLLHGLSRAGQVGGDPHIESAHLQSVEQGDEAALSRTIASLTTVSHNSLVYLFLRRDSVTWVGEFVLLGLSSGSQTQTGLFVLSYLSADPADLAGCPMHLPMYFFLRNHLVWGICYTSSVVPQMSVHFLPEKKTISFA</sequence>
<feature type="transmembrane region" description="Helical" evidence="1">
    <location>
        <begin position="12"/>
        <end position="37"/>
    </location>
</feature>
<proteinExistence type="predicted"/>
<evidence type="ECO:0000256" key="1">
    <source>
        <dbReference type="SAM" id="Phobius"/>
    </source>
</evidence>
<keyword evidence="1" id="KW-0472">Membrane</keyword>
<name>A0AA40HPJ0_CNENI</name>
<accession>A0AA40HPJ0</accession>
<protein>
    <submittedName>
        <fullName evidence="2">Uncharacterized protein</fullName>
    </submittedName>
</protein>
<dbReference type="PANTHER" id="PTHR26453">
    <property type="entry name" value="OLFACTORY RECEPTOR"/>
    <property type="match status" value="1"/>
</dbReference>
<gene>
    <name evidence="2" type="ORF">QTO34_004619</name>
</gene>
<keyword evidence="3" id="KW-1185">Reference proteome</keyword>
<dbReference type="EMBL" id="JAULJE010000014">
    <property type="protein sequence ID" value="KAK1335043.1"/>
    <property type="molecule type" value="Genomic_DNA"/>
</dbReference>
<comment type="caution">
    <text evidence="2">The sequence shown here is derived from an EMBL/GenBank/DDBJ whole genome shotgun (WGS) entry which is preliminary data.</text>
</comment>
<dbReference type="AlphaFoldDB" id="A0AA40HPJ0"/>
<evidence type="ECO:0000313" key="2">
    <source>
        <dbReference type="EMBL" id="KAK1335043.1"/>
    </source>
</evidence>
<evidence type="ECO:0000313" key="3">
    <source>
        <dbReference type="Proteomes" id="UP001177744"/>
    </source>
</evidence>
<reference evidence="2" key="1">
    <citation type="submission" date="2023-06" db="EMBL/GenBank/DDBJ databases">
        <title>Reference genome for the Northern bat (Eptesicus nilssonii), a most northern bat species.</title>
        <authorList>
            <person name="Laine V.N."/>
            <person name="Pulliainen A.T."/>
            <person name="Lilley T.M."/>
        </authorList>
    </citation>
    <scope>NUCLEOTIDE SEQUENCE</scope>
    <source>
        <strain evidence="2">BLF_Eptnil</strain>
        <tissue evidence="2">Kidney</tissue>
    </source>
</reference>
<dbReference type="Proteomes" id="UP001177744">
    <property type="component" value="Unassembled WGS sequence"/>
</dbReference>
<keyword evidence="1" id="KW-1133">Transmembrane helix</keyword>
<keyword evidence="1" id="KW-0812">Transmembrane</keyword>